<feature type="compositionally biased region" description="Pro residues" evidence="1">
    <location>
        <begin position="248"/>
        <end position="257"/>
    </location>
</feature>
<dbReference type="PANTHER" id="PTHR48125">
    <property type="entry name" value="LP07818P1"/>
    <property type="match status" value="1"/>
</dbReference>
<dbReference type="PANTHER" id="PTHR48125:SF10">
    <property type="entry name" value="OS12G0136300 PROTEIN"/>
    <property type="match status" value="1"/>
</dbReference>
<keyword evidence="2" id="KW-0472">Membrane</keyword>
<protein>
    <submittedName>
        <fullName evidence="3">Uncharacterized protein</fullName>
    </submittedName>
</protein>
<organism evidence="3 4">
    <name type="scientific">Cercophora newfieldiana</name>
    <dbReference type="NCBI Taxonomy" id="92897"/>
    <lineage>
        <taxon>Eukaryota</taxon>
        <taxon>Fungi</taxon>
        <taxon>Dikarya</taxon>
        <taxon>Ascomycota</taxon>
        <taxon>Pezizomycotina</taxon>
        <taxon>Sordariomycetes</taxon>
        <taxon>Sordariomycetidae</taxon>
        <taxon>Sordariales</taxon>
        <taxon>Lasiosphaeriaceae</taxon>
        <taxon>Cercophora</taxon>
    </lineage>
</organism>
<keyword evidence="2" id="KW-0812">Transmembrane</keyword>
<feature type="transmembrane region" description="Helical" evidence="2">
    <location>
        <begin position="898"/>
        <end position="918"/>
    </location>
</feature>
<gene>
    <name evidence="3" type="ORF">B0T16DRAFT_490373</name>
</gene>
<reference evidence="3" key="1">
    <citation type="submission" date="2023-06" db="EMBL/GenBank/DDBJ databases">
        <title>Genome-scale phylogeny and comparative genomics of the fungal order Sordariales.</title>
        <authorList>
            <consortium name="Lawrence Berkeley National Laboratory"/>
            <person name="Hensen N."/>
            <person name="Bonometti L."/>
            <person name="Westerberg I."/>
            <person name="Brannstrom I.O."/>
            <person name="Guillou S."/>
            <person name="Cros-Aarteil S."/>
            <person name="Calhoun S."/>
            <person name="Haridas S."/>
            <person name="Kuo A."/>
            <person name="Mondo S."/>
            <person name="Pangilinan J."/>
            <person name="Riley R."/>
            <person name="Labutti K."/>
            <person name="Andreopoulos B."/>
            <person name="Lipzen A."/>
            <person name="Chen C."/>
            <person name="Yanf M."/>
            <person name="Daum C."/>
            <person name="Ng V."/>
            <person name="Clum A."/>
            <person name="Steindorff A."/>
            <person name="Ohm R."/>
            <person name="Martin F."/>
            <person name="Silar P."/>
            <person name="Natvig D."/>
            <person name="Lalanne C."/>
            <person name="Gautier V."/>
            <person name="Ament-Velasquez S.L."/>
            <person name="Kruys A."/>
            <person name="Hutchinson M.I."/>
            <person name="Powell A.J."/>
            <person name="Barry K."/>
            <person name="Miller A.N."/>
            <person name="Grigoriev I.V."/>
            <person name="Debuchy R."/>
            <person name="Gladieux P."/>
            <person name="Thoren M.H."/>
            <person name="Johannesson H."/>
        </authorList>
    </citation>
    <scope>NUCLEOTIDE SEQUENCE</scope>
    <source>
        <strain evidence="3">SMH2532-1</strain>
    </source>
</reference>
<dbReference type="AlphaFoldDB" id="A0AA39YJA7"/>
<feature type="compositionally biased region" description="Low complexity" evidence="1">
    <location>
        <begin position="278"/>
        <end position="291"/>
    </location>
</feature>
<comment type="caution">
    <text evidence="3">The sequence shown here is derived from an EMBL/GenBank/DDBJ whole genome shotgun (WGS) entry which is preliminary data.</text>
</comment>
<feature type="region of interest" description="Disordered" evidence="1">
    <location>
        <begin position="159"/>
        <end position="215"/>
    </location>
</feature>
<feature type="region of interest" description="Disordered" evidence="1">
    <location>
        <begin position="234"/>
        <end position="330"/>
    </location>
</feature>
<evidence type="ECO:0000256" key="1">
    <source>
        <dbReference type="SAM" id="MobiDB-lite"/>
    </source>
</evidence>
<feature type="compositionally biased region" description="Basic and acidic residues" evidence="1">
    <location>
        <begin position="316"/>
        <end position="330"/>
    </location>
</feature>
<dbReference type="EMBL" id="JAULSV010000002">
    <property type="protein sequence ID" value="KAK0652541.1"/>
    <property type="molecule type" value="Genomic_DNA"/>
</dbReference>
<keyword evidence="2" id="KW-1133">Transmembrane helix</keyword>
<feature type="compositionally biased region" description="Low complexity" evidence="1">
    <location>
        <begin position="641"/>
        <end position="696"/>
    </location>
</feature>
<sequence length="921" mass="103241">MSVANSLAQLLKYQHQRADAGHQRQILDQLLRMSAKQSTLDLRDDAPITKAEALEELSVYQIFRFEETPDEDDDSFDYNQLDGSLRWVRVTYHQVPVISREAISREIRKLDRETGSVAEKKATLTSNQLRHIESVLEEQRRRFDIQSFETNLVQLDRPLACTKNGTSKRDKLPSKRAKGGRQRSVRFRQRHANHGKPQHSTPKPTNERPILAYFKTSPRLTVDPIKLYYETRAKSREQKVQESLRPSAAPPPPPPLLVPGGTQLPPESPKNSSKEYRPSSSSSSSFFGSTSDVYRSGETISSNPTSHDLGPILMGKRPERDERDTETERPDSLTFLSYIRQPRVTDDNELTDDLESLASVQDDISSLTGSDTLAAVEYLAKEFTEDKELLSLYQDAVNKTTNSRFIRNHRRLLKRYFLDLADAAKTSQQKLAIRFLRRRGERTSISAAVWHFVQPSEATLKEKLSMMLENEKDNLFLLDRLLSGHKGVSELGHGEDSEIDWASSDGDDTDDDESFFRGLSNVTSATAFLTTGHPYEAYKEHLRNFLQQNPTDSQEIDAQRVIEGRTVSLAFGGHPTSLLRRLAHRAREWMRPRIKDGYKRIEWTCDCGVELYGDFLYDDKDAFTELANALQTGSYPQSNKSAASSPPTAPTAPAGPSQSIPQQNQAAAPPNASASRTITATQSPPQQPSTSSSPAQHTVQQTSPPTPPKFLALCVDSGGIYKTLTEIDVSQTRSDAEAFLQIKRAYLNSRSLRSRLNILLKPVTVEFVRFTLWYLRHGYISIFDRPLCIPPQSQPNYEYLPRPLLPLPPVPPEIFLHYLSHGEGDMNPSRHVWLPRLPKRLDKGVVQSGDAADGWGIHIVEGPNRVVIFWILIVTMLAGVVVAGVWSGLKDDVQGGSGLGAFMVALPTAVMAAFLFRLGGT</sequence>
<evidence type="ECO:0000256" key="2">
    <source>
        <dbReference type="SAM" id="Phobius"/>
    </source>
</evidence>
<evidence type="ECO:0000313" key="3">
    <source>
        <dbReference type="EMBL" id="KAK0652541.1"/>
    </source>
</evidence>
<feature type="region of interest" description="Disordered" evidence="1">
    <location>
        <begin position="634"/>
        <end position="708"/>
    </location>
</feature>
<name>A0AA39YJA7_9PEZI</name>
<accession>A0AA39YJA7</accession>
<evidence type="ECO:0000313" key="4">
    <source>
        <dbReference type="Proteomes" id="UP001174936"/>
    </source>
</evidence>
<feature type="transmembrane region" description="Helical" evidence="2">
    <location>
        <begin position="867"/>
        <end position="886"/>
    </location>
</feature>
<proteinExistence type="predicted"/>
<feature type="compositionally biased region" description="Basic residues" evidence="1">
    <location>
        <begin position="174"/>
        <end position="197"/>
    </location>
</feature>
<keyword evidence="4" id="KW-1185">Reference proteome</keyword>
<dbReference type="Proteomes" id="UP001174936">
    <property type="component" value="Unassembled WGS sequence"/>
</dbReference>